<evidence type="ECO:0000313" key="2">
    <source>
        <dbReference type="EMBL" id="EEC84306.1"/>
    </source>
</evidence>
<dbReference type="Proteomes" id="UP000007015">
    <property type="component" value="Chromosome 9"/>
</dbReference>
<dbReference type="EMBL" id="CM000134">
    <property type="protein sequence ID" value="EEC84306.1"/>
    <property type="molecule type" value="Genomic_DNA"/>
</dbReference>
<gene>
    <name evidence="2" type="ORF">OsI_30798</name>
</gene>
<protein>
    <submittedName>
        <fullName evidence="2">Uncharacterized protein</fullName>
    </submittedName>
</protein>
<keyword evidence="3" id="KW-1185">Reference proteome</keyword>
<evidence type="ECO:0000256" key="1">
    <source>
        <dbReference type="SAM" id="MobiDB-lite"/>
    </source>
</evidence>
<proteinExistence type="predicted"/>
<dbReference type="AlphaFoldDB" id="B8BE68"/>
<feature type="region of interest" description="Disordered" evidence="1">
    <location>
        <begin position="1"/>
        <end position="24"/>
    </location>
</feature>
<evidence type="ECO:0000313" key="3">
    <source>
        <dbReference type="Proteomes" id="UP000007015"/>
    </source>
</evidence>
<dbReference type="Gramene" id="BGIOSGA030030-TA">
    <property type="protein sequence ID" value="BGIOSGA030030-PA"/>
    <property type="gene ID" value="BGIOSGA030030"/>
</dbReference>
<accession>B8BE68</accession>
<feature type="region of interest" description="Disordered" evidence="1">
    <location>
        <begin position="68"/>
        <end position="94"/>
    </location>
</feature>
<dbReference type="OMA" id="MPEPCDA"/>
<dbReference type="HOGENOM" id="CLU_179592_0_0_1"/>
<feature type="compositionally biased region" description="Acidic residues" evidence="1">
    <location>
        <begin position="77"/>
        <end position="94"/>
    </location>
</feature>
<reference evidence="2 3" key="1">
    <citation type="journal article" date="2005" name="PLoS Biol.">
        <title>The genomes of Oryza sativa: a history of duplications.</title>
        <authorList>
            <person name="Yu J."/>
            <person name="Wang J."/>
            <person name="Lin W."/>
            <person name="Li S."/>
            <person name="Li H."/>
            <person name="Zhou J."/>
            <person name="Ni P."/>
            <person name="Dong W."/>
            <person name="Hu S."/>
            <person name="Zeng C."/>
            <person name="Zhang J."/>
            <person name="Zhang Y."/>
            <person name="Li R."/>
            <person name="Xu Z."/>
            <person name="Li S."/>
            <person name="Li X."/>
            <person name="Zheng H."/>
            <person name="Cong L."/>
            <person name="Lin L."/>
            <person name="Yin J."/>
            <person name="Geng J."/>
            <person name="Li G."/>
            <person name="Shi J."/>
            <person name="Liu J."/>
            <person name="Lv H."/>
            <person name="Li J."/>
            <person name="Wang J."/>
            <person name="Deng Y."/>
            <person name="Ran L."/>
            <person name="Shi X."/>
            <person name="Wang X."/>
            <person name="Wu Q."/>
            <person name="Li C."/>
            <person name="Ren X."/>
            <person name="Wang J."/>
            <person name="Wang X."/>
            <person name="Li D."/>
            <person name="Liu D."/>
            <person name="Zhang X."/>
            <person name="Ji Z."/>
            <person name="Zhao W."/>
            <person name="Sun Y."/>
            <person name="Zhang Z."/>
            <person name="Bao J."/>
            <person name="Han Y."/>
            <person name="Dong L."/>
            <person name="Ji J."/>
            <person name="Chen P."/>
            <person name="Wu S."/>
            <person name="Liu J."/>
            <person name="Xiao Y."/>
            <person name="Bu D."/>
            <person name="Tan J."/>
            <person name="Yang L."/>
            <person name="Ye C."/>
            <person name="Zhang J."/>
            <person name="Xu J."/>
            <person name="Zhou Y."/>
            <person name="Yu Y."/>
            <person name="Zhang B."/>
            <person name="Zhuang S."/>
            <person name="Wei H."/>
            <person name="Liu B."/>
            <person name="Lei M."/>
            <person name="Yu H."/>
            <person name="Li Y."/>
            <person name="Xu H."/>
            <person name="Wei S."/>
            <person name="He X."/>
            <person name="Fang L."/>
            <person name="Zhang Z."/>
            <person name="Zhang Y."/>
            <person name="Huang X."/>
            <person name="Su Z."/>
            <person name="Tong W."/>
            <person name="Li J."/>
            <person name="Tong Z."/>
            <person name="Li S."/>
            <person name="Ye J."/>
            <person name="Wang L."/>
            <person name="Fang L."/>
            <person name="Lei T."/>
            <person name="Chen C."/>
            <person name="Chen H."/>
            <person name="Xu Z."/>
            <person name="Li H."/>
            <person name="Huang H."/>
            <person name="Zhang F."/>
            <person name="Xu H."/>
            <person name="Li N."/>
            <person name="Zhao C."/>
            <person name="Li S."/>
            <person name="Dong L."/>
            <person name="Huang Y."/>
            <person name="Li L."/>
            <person name="Xi Y."/>
            <person name="Qi Q."/>
            <person name="Li W."/>
            <person name="Zhang B."/>
            <person name="Hu W."/>
            <person name="Zhang Y."/>
            <person name="Tian X."/>
            <person name="Jiao Y."/>
            <person name="Liang X."/>
            <person name="Jin J."/>
            <person name="Gao L."/>
            <person name="Zheng W."/>
            <person name="Hao B."/>
            <person name="Liu S."/>
            <person name="Wang W."/>
            <person name="Yuan L."/>
            <person name="Cao M."/>
            <person name="McDermott J."/>
            <person name="Samudrala R."/>
            <person name="Wang J."/>
            <person name="Wong G.K."/>
            <person name="Yang H."/>
        </authorList>
    </citation>
    <scope>NUCLEOTIDE SEQUENCE [LARGE SCALE GENOMIC DNA]</scope>
    <source>
        <strain evidence="3">cv. 93-11</strain>
    </source>
</reference>
<sequence length="116" mass="12765">MGNVLRMKPRNLFAMPEGEDGDNNVDHADVDSLVVGVDQMNVQHRPDDFTNWRRSDIKGISGDATVIEEARAASMPEPDDDDIPDEEDESDDTYIADGVVAPVESHGGDDDDDFFV</sequence>
<name>B8BE68_ORYSI</name>
<organism evidence="2 3">
    <name type="scientific">Oryza sativa subsp. indica</name>
    <name type="common">Rice</name>
    <dbReference type="NCBI Taxonomy" id="39946"/>
    <lineage>
        <taxon>Eukaryota</taxon>
        <taxon>Viridiplantae</taxon>
        <taxon>Streptophyta</taxon>
        <taxon>Embryophyta</taxon>
        <taxon>Tracheophyta</taxon>
        <taxon>Spermatophyta</taxon>
        <taxon>Magnoliopsida</taxon>
        <taxon>Liliopsida</taxon>
        <taxon>Poales</taxon>
        <taxon>Poaceae</taxon>
        <taxon>BOP clade</taxon>
        <taxon>Oryzoideae</taxon>
        <taxon>Oryzeae</taxon>
        <taxon>Oryzinae</taxon>
        <taxon>Oryza</taxon>
        <taxon>Oryza sativa</taxon>
    </lineage>
</organism>